<dbReference type="RefSeq" id="WP_010755927.1">
    <property type="nucleotide sequence ID" value="NZ_ASWD01000007.1"/>
</dbReference>
<name>R2QI03_9ENTE</name>
<dbReference type="OrthoDB" id="2303045at2"/>
<dbReference type="STRING" id="160454.RV10_GL003941"/>
<dbReference type="PATRIC" id="fig|1158607.3.peg.872"/>
<reference evidence="1 2" key="1">
    <citation type="submission" date="2013-02" db="EMBL/GenBank/DDBJ databases">
        <title>The Genome Sequence of Enterococcus pallens BAA-351.</title>
        <authorList>
            <consortium name="The Broad Institute Genome Sequencing Platform"/>
            <consortium name="The Broad Institute Genome Sequencing Center for Infectious Disease"/>
            <person name="Earl A.M."/>
            <person name="Gilmore M.S."/>
            <person name="Lebreton F."/>
            <person name="Walker B."/>
            <person name="Young S.K."/>
            <person name="Zeng Q."/>
            <person name="Gargeya S."/>
            <person name="Fitzgerald M."/>
            <person name="Haas B."/>
            <person name="Abouelleil A."/>
            <person name="Alvarado L."/>
            <person name="Arachchi H.M."/>
            <person name="Berlin A.M."/>
            <person name="Chapman S.B."/>
            <person name="Dewar J."/>
            <person name="Goldberg J."/>
            <person name="Griggs A."/>
            <person name="Gujja S."/>
            <person name="Hansen M."/>
            <person name="Howarth C."/>
            <person name="Imamovic A."/>
            <person name="Larimer J."/>
            <person name="McCowan C."/>
            <person name="Murphy C."/>
            <person name="Neiman D."/>
            <person name="Pearson M."/>
            <person name="Priest M."/>
            <person name="Roberts A."/>
            <person name="Saif S."/>
            <person name="Shea T."/>
            <person name="Sisk P."/>
            <person name="Sykes S."/>
            <person name="Wortman J."/>
            <person name="Nusbaum C."/>
            <person name="Birren B."/>
        </authorList>
    </citation>
    <scope>NUCLEOTIDE SEQUENCE [LARGE SCALE GENOMIC DNA]</scope>
    <source>
        <strain evidence="1 2">ATCC BAA-351</strain>
    </source>
</reference>
<gene>
    <name evidence="1" type="ORF">UAU_00871</name>
</gene>
<dbReference type="eggNOG" id="ENOG50341BW">
    <property type="taxonomic scope" value="Bacteria"/>
</dbReference>
<comment type="caution">
    <text evidence="1">The sequence shown here is derived from an EMBL/GenBank/DDBJ whole genome shotgun (WGS) entry which is preliminary data.</text>
</comment>
<evidence type="ECO:0000313" key="1">
    <source>
        <dbReference type="EMBL" id="EOH96222.1"/>
    </source>
</evidence>
<protein>
    <submittedName>
        <fullName evidence="1">Uncharacterized protein</fullName>
    </submittedName>
</protein>
<keyword evidence="2" id="KW-1185">Reference proteome</keyword>
<accession>R2QI03</accession>
<dbReference type="Proteomes" id="UP000013782">
    <property type="component" value="Unassembled WGS sequence"/>
</dbReference>
<proteinExistence type="predicted"/>
<evidence type="ECO:0000313" key="2">
    <source>
        <dbReference type="Proteomes" id="UP000013782"/>
    </source>
</evidence>
<dbReference type="HOGENOM" id="CLU_135554_1_0_9"/>
<sequence>MEIIYPPLVEEGLSYLLGQKQEVGSKAELYRSMVEKEMISETGEPTEHALEQGWIKAFDEKEGLSFTSFLELYPVFQRYDLNQFQKIDGFWEIPLSMKEQLLQDLSEEVFPYDEKIQLEEYLADR</sequence>
<dbReference type="EMBL" id="AJAQ01000008">
    <property type="protein sequence ID" value="EOH96222.1"/>
    <property type="molecule type" value="Genomic_DNA"/>
</dbReference>
<organism evidence="1 2">
    <name type="scientific">Enterococcus pallens ATCC BAA-351</name>
    <dbReference type="NCBI Taxonomy" id="1158607"/>
    <lineage>
        <taxon>Bacteria</taxon>
        <taxon>Bacillati</taxon>
        <taxon>Bacillota</taxon>
        <taxon>Bacilli</taxon>
        <taxon>Lactobacillales</taxon>
        <taxon>Enterococcaceae</taxon>
        <taxon>Enterococcus</taxon>
    </lineage>
</organism>
<dbReference type="AlphaFoldDB" id="R2QI03"/>